<reference evidence="1 2" key="1">
    <citation type="submission" date="2020-04" db="EMBL/GenBank/DDBJ databases">
        <title>Perkinsus olseni comparative genomics.</title>
        <authorList>
            <person name="Bogema D.R."/>
        </authorList>
    </citation>
    <scope>NUCLEOTIDE SEQUENCE [LARGE SCALE GENOMIC DNA]</scope>
    <source>
        <strain evidence="1">ATCC PRA-179</strain>
    </source>
</reference>
<feature type="non-terminal residue" evidence="1">
    <location>
        <position position="186"/>
    </location>
</feature>
<comment type="caution">
    <text evidence="1">The sequence shown here is derived from an EMBL/GenBank/DDBJ whole genome shotgun (WGS) entry which is preliminary data.</text>
</comment>
<dbReference type="EMBL" id="JABAHT010002486">
    <property type="protein sequence ID" value="KAF4647304.1"/>
    <property type="molecule type" value="Genomic_DNA"/>
</dbReference>
<dbReference type="AlphaFoldDB" id="A0A7J6KK13"/>
<evidence type="ECO:0000313" key="1">
    <source>
        <dbReference type="EMBL" id="KAF4647304.1"/>
    </source>
</evidence>
<accession>A0A7J6KK13</accession>
<dbReference type="Proteomes" id="UP000570595">
    <property type="component" value="Unassembled WGS sequence"/>
</dbReference>
<dbReference type="OrthoDB" id="10382611at2759"/>
<protein>
    <submittedName>
        <fullName evidence="1">Uncharacterized protein</fullName>
    </submittedName>
</protein>
<proteinExistence type="predicted"/>
<gene>
    <name evidence="1" type="ORF">FOZ61_004340</name>
</gene>
<organism evidence="1 2">
    <name type="scientific">Perkinsus olseni</name>
    <name type="common">Perkinsus atlanticus</name>
    <dbReference type="NCBI Taxonomy" id="32597"/>
    <lineage>
        <taxon>Eukaryota</taxon>
        <taxon>Sar</taxon>
        <taxon>Alveolata</taxon>
        <taxon>Perkinsozoa</taxon>
        <taxon>Perkinsea</taxon>
        <taxon>Perkinsida</taxon>
        <taxon>Perkinsidae</taxon>
        <taxon>Perkinsus</taxon>
    </lineage>
</organism>
<sequence length="186" mass="20872">MQDAPSSDGAESHAVEGAYDVVGPEFTYAPCTWFDLLNLNMVRPDFSWVGRLSVPRPRDGDEYTWQQEEVISWLDYWETIRSSVSAACYNEVVGSDRYICGYAVAGFCPSPADFSARSLDGRVLILSGLAAGKEGDSYNSYVPIAPEIWRWAARAGTKIMSVFSHTDKQKYDDHLARYVMRNECNL</sequence>
<evidence type="ECO:0000313" key="2">
    <source>
        <dbReference type="Proteomes" id="UP000570595"/>
    </source>
</evidence>
<name>A0A7J6KK13_PEROL</name>